<evidence type="ECO:0000259" key="4">
    <source>
        <dbReference type="Pfam" id="PF24481"/>
    </source>
</evidence>
<sequence>MRASHEEQLKLLDLAQIDTTVQQLQHQRRSLPEHVTLQEAQQRRDEVSQRLVAVQTQVSDLEADQKKAESDLQPVRDRRERNQKKLDAGQVPDPKAATAMMEEVAHLERRIGELEDAELEVMEQLEQAQTEREKIAVAHREVDEQVAQALAARDEKAGAIDEQLASAASEREQVTEGIDEALLKAYDKLAGRLGTGAAELAQGRCGGCRIEANQADLQAYLAADADEVVRCEECGRILVRTGA</sequence>
<reference evidence="5 6" key="1">
    <citation type="submission" date="2017-07" db="EMBL/GenBank/DDBJ databases">
        <title>Draft whole genome sequences of clinical Proprionibacteriaceae strains.</title>
        <authorList>
            <person name="Bernier A.-M."/>
            <person name="Bernard K."/>
            <person name="Domingo M.-C."/>
        </authorList>
    </citation>
    <scope>NUCLEOTIDE SEQUENCE [LARGE SCALE GENOMIC DNA]</scope>
    <source>
        <strain evidence="5 6">NML 160184</strain>
    </source>
</reference>
<organism evidence="5 6">
    <name type="scientific">Parenemella sanctibonifatiensis</name>
    <dbReference type="NCBI Taxonomy" id="2016505"/>
    <lineage>
        <taxon>Bacteria</taxon>
        <taxon>Bacillati</taxon>
        <taxon>Actinomycetota</taxon>
        <taxon>Actinomycetes</taxon>
        <taxon>Propionibacteriales</taxon>
        <taxon>Propionibacteriaceae</taxon>
        <taxon>Parenemella</taxon>
    </lineage>
</organism>
<dbReference type="EMBL" id="NMVI01000008">
    <property type="protein sequence ID" value="OYN89594.1"/>
    <property type="molecule type" value="Genomic_DNA"/>
</dbReference>
<comment type="caution">
    <text evidence="5">The sequence shown here is derived from an EMBL/GenBank/DDBJ whole genome shotgun (WGS) entry which is preliminary data.</text>
</comment>
<dbReference type="InterPro" id="IPR052376">
    <property type="entry name" value="Oxidative_Scav/Glycosyltrans"/>
</dbReference>
<evidence type="ECO:0000313" key="5">
    <source>
        <dbReference type="EMBL" id="OYN89594.1"/>
    </source>
</evidence>
<accession>A0A255EDG6</accession>
<gene>
    <name evidence="5" type="ORF">CGZ92_02405</name>
</gene>
<dbReference type="InterPro" id="IPR056003">
    <property type="entry name" value="CT398_CC_hairpin"/>
</dbReference>
<evidence type="ECO:0000256" key="2">
    <source>
        <dbReference type="SAM" id="MobiDB-lite"/>
    </source>
</evidence>
<feature type="domain" description="C4-type zinc ribbon" evidence="3">
    <location>
        <begin position="204"/>
        <end position="238"/>
    </location>
</feature>
<dbReference type="Gene3D" id="1.10.287.1490">
    <property type="match status" value="1"/>
</dbReference>
<dbReference type="RefSeq" id="WP_094449800.1">
    <property type="nucleotide sequence ID" value="NZ_NMVI01000008.1"/>
</dbReference>
<feature type="compositionally biased region" description="Basic and acidic residues" evidence="2">
    <location>
        <begin position="63"/>
        <end position="87"/>
    </location>
</feature>
<dbReference type="AlphaFoldDB" id="A0A255EDG6"/>
<proteinExistence type="predicted"/>
<evidence type="ECO:0000313" key="6">
    <source>
        <dbReference type="Proteomes" id="UP000216533"/>
    </source>
</evidence>
<evidence type="ECO:0000259" key="3">
    <source>
        <dbReference type="Pfam" id="PF02591"/>
    </source>
</evidence>
<dbReference type="Proteomes" id="UP000216533">
    <property type="component" value="Unassembled WGS sequence"/>
</dbReference>
<feature type="domain" description="CT398-like coiled coil hairpin" evidence="4">
    <location>
        <begin position="14"/>
        <end position="192"/>
    </location>
</feature>
<name>A0A255EDG6_9ACTN</name>
<feature type="region of interest" description="Disordered" evidence="2">
    <location>
        <begin position="60"/>
        <end position="96"/>
    </location>
</feature>
<feature type="coiled-coil region" evidence="1">
    <location>
        <begin position="97"/>
        <end position="145"/>
    </location>
</feature>
<dbReference type="PANTHER" id="PTHR39082">
    <property type="entry name" value="PHOSPHOLIPASE C-BETA-2-RELATED"/>
    <property type="match status" value="1"/>
</dbReference>
<dbReference type="Pfam" id="PF02591">
    <property type="entry name" value="Zn_ribbon_9"/>
    <property type="match status" value="1"/>
</dbReference>
<dbReference type="PANTHER" id="PTHR39082:SF1">
    <property type="entry name" value="SCAVENGER RECEPTOR CLASS A MEMBER 3"/>
    <property type="match status" value="1"/>
</dbReference>
<keyword evidence="1" id="KW-0175">Coiled coil</keyword>
<dbReference type="Pfam" id="PF24481">
    <property type="entry name" value="CT398_CC"/>
    <property type="match status" value="1"/>
</dbReference>
<evidence type="ECO:0000256" key="1">
    <source>
        <dbReference type="SAM" id="Coils"/>
    </source>
</evidence>
<dbReference type="InterPro" id="IPR003743">
    <property type="entry name" value="Zf-RING_7"/>
</dbReference>
<protein>
    <submittedName>
        <fullName evidence="5">Uncharacterized protein</fullName>
    </submittedName>
</protein>